<organism evidence="1 2">
    <name type="scientific">Stieleria marina</name>
    <dbReference type="NCBI Taxonomy" id="1930275"/>
    <lineage>
        <taxon>Bacteria</taxon>
        <taxon>Pseudomonadati</taxon>
        <taxon>Planctomycetota</taxon>
        <taxon>Planctomycetia</taxon>
        <taxon>Pirellulales</taxon>
        <taxon>Pirellulaceae</taxon>
        <taxon>Stieleria</taxon>
    </lineage>
</organism>
<protein>
    <submittedName>
        <fullName evidence="1">Uncharacterized protein</fullName>
    </submittedName>
</protein>
<dbReference type="EMBL" id="CP036526">
    <property type="protein sequence ID" value="QDT10669.1"/>
    <property type="molecule type" value="Genomic_DNA"/>
</dbReference>
<dbReference type="AlphaFoldDB" id="A0A517NU66"/>
<evidence type="ECO:0000313" key="2">
    <source>
        <dbReference type="Proteomes" id="UP000319817"/>
    </source>
</evidence>
<reference evidence="1 2" key="1">
    <citation type="submission" date="2019-02" db="EMBL/GenBank/DDBJ databases">
        <title>Deep-cultivation of Planctomycetes and their phenomic and genomic characterization uncovers novel biology.</title>
        <authorList>
            <person name="Wiegand S."/>
            <person name="Jogler M."/>
            <person name="Boedeker C."/>
            <person name="Pinto D."/>
            <person name="Vollmers J."/>
            <person name="Rivas-Marin E."/>
            <person name="Kohn T."/>
            <person name="Peeters S.H."/>
            <person name="Heuer A."/>
            <person name="Rast P."/>
            <person name="Oberbeckmann S."/>
            <person name="Bunk B."/>
            <person name="Jeske O."/>
            <person name="Meyerdierks A."/>
            <person name="Storesund J.E."/>
            <person name="Kallscheuer N."/>
            <person name="Luecker S."/>
            <person name="Lage O.M."/>
            <person name="Pohl T."/>
            <person name="Merkel B.J."/>
            <person name="Hornburger P."/>
            <person name="Mueller R.-W."/>
            <person name="Bruemmer F."/>
            <person name="Labrenz M."/>
            <person name="Spormann A.M."/>
            <person name="Op den Camp H."/>
            <person name="Overmann J."/>
            <person name="Amann R."/>
            <person name="Jetten M.S.M."/>
            <person name="Mascher T."/>
            <person name="Medema M.H."/>
            <person name="Devos D.P."/>
            <person name="Kaster A.-K."/>
            <person name="Ovreas L."/>
            <person name="Rohde M."/>
            <person name="Galperin M.Y."/>
            <person name="Jogler C."/>
        </authorList>
    </citation>
    <scope>NUCLEOTIDE SEQUENCE [LARGE SCALE GENOMIC DNA]</scope>
    <source>
        <strain evidence="1 2">K23_9</strain>
    </source>
</reference>
<name>A0A517NU66_9BACT</name>
<dbReference type="RefSeq" id="WP_145418383.1">
    <property type="nucleotide sequence ID" value="NZ_CP036526.1"/>
</dbReference>
<accession>A0A517NU66</accession>
<keyword evidence="2" id="KW-1185">Reference proteome</keyword>
<proteinExistence type="predicted"/>
<dbReference type="Proteomes" id="UP000319817">
    <property type="component" value="Chromosome"/>
</dbReference>
<evidence type="ECO:0000313" key="1">
    <source>
        <dbReference type="EMBL" id="QDT10669.1"/>
    </source>
</evidence>
<gene>
    <name evidence="1" type="ORF">K239x_26260</name>
</gene>
<sequence>MKKTPAIIGCILATIATCTGLSAQGPRPDNLGASRLDLGEPGIAWYTTWESGQAEAKRSGRPIMFVAAATQCNGVSGVF</sequence>
<dbReference type="OrthoDB" id="9778912at2"/>